<organism evidence="3 4">
    <name type="scientific">Adineta steineri</name>
    <dbReference type="NCBI Taxonomy" id="433720"/>
    <lineage>
        <taxon>Eukaryota</taxon>
        <taxon>Metazoa</taxon>
        <taxon>Spiralia</taxon>
        <taxon>Gnathifera</taxon>
        <taxon>Rotifera</taxon>
        <taxon>Eurotatoria</taxon>
        <taxon>Bdelloidea</taxon>
        <taxon>Adinetida</taxon>
        <taxon>Adinetidae</taxon>
        <taxon>Adineta</taxon>
    </lineage>
</organism>
<dbReference type="EMBL" id="CAJNOM010003468">
    <property type="protein sequence ID" value="CAF1645962.1"/>
    <property type="molecule type" value="Genomic_DNA"/>
</dbReference>
<protein>
    <recommendedName>
        <fullName evidence="5">BEN domain-containing protein</fullName>
    </recommendedName>
</protein>
<dbReference type="Proteomes" id="UP000663832">
    <property type="component" value="Unassembled WGS sequence"/>
</dbReference>
<feature type="compositionally biased region" description="Basic and acidic residues" evidence="1">
    <location>
        <begin position="12"/>
        <end position="22"/>
    </location>
</feature>
<feature type="non-terminal residue" evidence="3">
    <location>
        <position position="1"/>
    </location>
</feature>
<reference evidence="3" key="1">
    <citation type="submission" date="2021-02" db="EMBL/GenBank/DDBJ databases">
        <authorList>
            <person name="Nowell W R."/>
        </authorList>
    </citation>
    <scope>NUCLEOTIDE SEQUENCE</scope>
</reference>
<evidence type="ECO:0008006" key="5">
    <source>
        <dbReference type="Google" id="ProtNLM"/>
    </source>
</evidence>
<gene>
    <name evidence="2" type="ORF">BJG266_LOCUS43461</name>
    <name evidence="3" type="ORF">QVE165_LOCUS60385</name>
</gene>
<keyword evidence="4" id="KW-1185">Reference proteome</keyword>
<dbReference type="EMBL" id="CAJNOI010003124">
    <property type="protein sequence ID" value="CAF1506292.1"/>
    <property type="molecule type" value="Genomic_DNA"/>
</dbReference>
<evidence type="ECO:0000313" key="3">
    <source>
        <dbReference type="EMBL" id="CAF1645962.1"/>
    </source>
</evidence>
<accession>A0A816ECG6</accession>
<evidence type="ECO:0000256" key="1">
    <source>
        <dbReference type="SAM" id="MobiDB-lite"/>
    </source>
</evidence>
<dbReference type="Proteomes" id="UP000663877">
    <property type="component" value="Unassembled WGS sequence"/>
</dbReference>
<dbReference type="AlphaFoldDB" id="A0A816ECG6"/>
<sequence length="202" mass="23133">MARKKIRGQKLQQEKENVKEKNVQVVSSQKRKREESSDLILDENNSDELIRLKKKCLDLEKRVEVLESALMPYSEDLNVVENMFDSIVEDTNHDRIVVNDGKKMSDSNNELNLNSEILSEIKQDSSTTTARAILKYLYPRPSPNFKLSDIDSTTAAYIVECSKNCHPDDPSTTKQIRRSMSNYFASIKHRKKRKAVILNAGG</sequence>
<dbReference type="OrthoDB" id="10050303at2759"/>
<name>A0A816ECG6_9BILA</name>
<evidence type="ECO:0000313" key="2">
    <source>
        <dbReference type="EMBL" id="CAF1506292.1"/>
    </source>
</evidence>
<proteinExistence type="predicted"/>
<feature type="region of interest" description="Disordered" evidence="1">
    <location>
        <begin position="1"/>
        <end position="38"/>
    </location>
</feature>
<evidence type="ECO:0000313" key="4">
    <source>
        <dbReference type="Proteomes" id="UP000663832"/>
    </source>
</evidence>
<comment type="caution">
    <text evidence="3">The sequence shown here is derived from an EMBL/GenBank/DDBJ whole genome shotgun (WGS) entry which is preliminary data.</text>
</comment>